<dbReference type="InterPro" id="IPR001269">
    <property type="entry name" value="DUS_fam"/>
</dbReference>
<comment type="caution">
    <text evidence="16">The sequence shown here is derived from an EMBL/GenBank/DDBJ whole genome shotgun (WGS) entry which is preliminary data.</text>
</comment>
<keyword evidence="9 12" id="KW-0560">Oxidoreductase</keyword>
<reference evidence="16 17" key="1">
    <citation type="journal article" date="2016" name="Nat. Commun.">
        <title>Thousands of microbial genomes shed light on interconnected biogeochemical processes in an aquifer system.</title>
        <authorList>
            <person name="Anantharaman K."/>
            <person name="Brown C.T."/>
            <person name="Hug L.A."/>
            <person name="Sharon I."/>
            <person name="Castelle C.J."/>
            <person name="Probst A.J."/>
            <person name="Thomas B.C."/>
            <person name="Singh A."/>
            <person name="Wilkins M.J."/>
            <person name="Karaoz U."/>
            <person name="Brodie E.L."/>
            <person name="Williams K.H."/>
            <person name="Hubbard S.S."/>
            <person name="Banfield J.F."/>
        </authorList>
    </citation>
    <scope>NUCLEOTIDE SEQUENCE [LARGE SCALE GENOMIC DNA]</scope>
</reference>
<keyword evidence="4 12" id="KW-0285">Flavoprotein</keyword>
<dbReference type="GO" id="GO:0050660">
    <property type="term" value="F:flavin adenine dinucleotide binding"/>
    <property type="evidence" value="ECO:0007669"/>
    <property type="project" value="InterPro"/>
</dbReference>
<evidence type="ECO:0000256" key="6">
    <source>
        <dbReference type="ARBA" id="ARBA00022694"/>
    </source>
</evidence>
<dbReference type="GO" id="GO:0000049">
    <property type="term" value="F:tRNA binding"/>
    <property type="evidence" value="ECO:0007669"/>
    <property type="project" value="UniProtKB-KW"/>
</dbReference>
<dbReference type="PIRSF" id="PIRSF006621">
    <property type="entry name" value="Dus"/>
    <property type="match status" value="1"/>
</dbReference>
<dbReference type="PANTHER" id="PTHR11082:SF25">
    <property type="entry name" value="DUS-LIKE FMN-BINDING DOMAIN-CONTAINING PROTEIN"/>
    <property type="match status" value="1"/>
</dbReference>
<comment type="cofactor">
    <cofactor evidence="1 12 14">
        <name>FMN</name>
        <dbReference type="ChEBI" id="CHEBI:58210"/>
    </cofactor>
</comment>
<comment type="similarity">
    <text evidence="12">Belongs to the dus family.</text>
</comment>
<evidence type="ECO:0000256" key="8">
    <source>
        <dbReference type="ARBA" id="ARBA00022884"/>
    </source>
</evidence>
<dbReference type="SUPFAM" id="SSF51395">
    <property type="entry name" value="FMN-linked oxidoreductases"/>
    <property type="match status" value="1"/>
</dbReference>
<feature type="binding site" evidence="14">
    <location>
        <position position="73"/>
    </location>
    <ligand>
        <name>FMN</name>
        <dbReference type="ChEBI" id="CHEBI:58210"/>
    </ligand>
</feature>
<keyword evidence="8" id="KW-0694">RNA-binding</keyword>
<feature type="binding site" evidence="14">
    <location>
        <position position="143"/>
    </location>
    <ligand>
        <name>FMN</name>
        <dbReference type="ChEBI" id="CHEBI:58210"/>
    </ligand>
</feature>
<evidence type="ECO:0000256" key="3">
    <source>
        <dbReference type="ARBA" id="ARBA00022555"/>
    </source>
</evidence>
<keyword evidence="3" id="KW-0820">tRNA-binding</keyword>
<keyword evidence="6 12" id="KW-0819">tRNA processing</keyword>
<evidence type="ECO:0000256" key="5">
    <source>
        <dbReference type="ARBA" id="ARBA00022643"/>
    </source>
</evidence>
<evidence type="ECO:0000256" key="11">
    <source>
        <dbReference type="ARBA" id="ARBA00048802"/>
    </source>
</evidence>
<dbReference type="PANTHER" id="PTHR11082">
    <property type="entry name" value="TRNA-DIHYDROURIDINE SYNTHASE"/>
    <property type="match status" value="1"/>
</dbReference>
<evidence type="ECO:0000256" key="2">
    <source>
        <dbReference type="ARBA" id="ARBA00002790"/>
    </source>
</evidence>
<evidence type="ECO:0000256" key="1">
    <source>
        <dbReference type="ARBA" id="ARBA00001917"/>
    </source>
</evidence>
<dbReference type="Gene3D" id="1.10.1200.80">
    <property type="entry name" value="Putative flavin oxidoreducatase, domain 2"/>
    <property type="match status" value="1"/>
</dbReference>
<protein>
    <recommendedName>
        <fullName evidence="12">tRNA-dihydrouridine synthase</fullName>
        <ecNumber evidence="12">1.3.1.-</ecNumber>
    </recommendedName>
</protein>
<dbReference type="EMBL" id="MHLI01000015">
    <property type="protein sequence ID" value="OGZ05211.1"/>
    <property type="molecule type" value="Genomic_DNA"/>
</dbReference>
<dbReference type="Pfam" id="PF01207">
    <property type="entry name" value="Dus"/>
    <property type="match status" value="1"/>
</dbReference>
<gene>
    <name evidence="16" type="ORF">A2845_02730</name>
</gene>
<evidence type="ECO:0000256" key="12">
    <source>
        <dbReference type="PIRNR" id="PIRNR006621"/>
    </source>
</evidence>
<dbReference type="Gene3D" id="3.20.20.70">
    <property type="entry name" value="Aldolase class I"/>
    <property type="match status" value="1"/>
</dbReference>
<evidence type="ECO:0000256" key="4">
    <source>
        <dbReference type="ARBA" id="ARBA00022630"/>
    </source>
</evidence>
<sequence length="319" mass="34831">MSNFWAQLPKPFFALAPMADVTDAALRRIVAKYGKPDVLWTEFVAVDGLLSPGSAVLLKDLLYTEEERPIVAQVFGSKPDHFFKVAALIAQLGFDGIDINMGCPDKNVEKQGGGASLMKHPKLAQEIIAATKEGAPQLPVSVKTRVGYNAVELDTWLSALLDAKPAAITVHARTRKEMSDVPARWEHIAEAVRMAKGTGTLIIGNGDVKDLDDAQKKAEETGADGIMLGRAIFGNPFLFAGRSLDEMKLAERFAIMLEHTRLFVELLGDVKNFAVMKKHYKAYVNGFDGAKELRVRLMEAGGAAEIESIVTDFLSDTDR</sequence>
<dbReference type="InterPro" id="IPR035587">
    <property type="entry name" value="DUS-like_FMN-bd"/>
</dbReference>
<dbReference type="InterPro" id="IPR013785">
    <property type="entry name" value="Aldolase_TIM"/>
</dbReference>
<comment type="function">
    <text evidence="2 12">Catalyzes the synthesis of 5,6-dihydrouridine (D), a modified base found in the D-loop of most tRNAs, via the reduction of the C5-C6 double bond in target uridines.</text>
</comment>
<dbReference type="InterPro" id="IPR024036">
    <property type="entry name" value="tRNA-dHydroUridine_Synthase_C"/>
</dbReference>
<name>A0A1G2CX43_9BACT</name>
<dbReference type="InterPro" id="IPR018517">
    <property type="entry name" value="tRNA_hU_synthase_CS"/>
</dbReference>
<comment type="catalytic activity">
    <reaction evidence="10">
        <text>a 5,6-dihydrouridine in tRNA + NADP(+) = a uridine in tRNA + NADPH + H(+)</text>
        <dbReference type="Rhea" id="RHEA:23624"/>
        <dbReference type="Rhea" id="RHEA-COMP:13339"/>
        <dbReference type="Rhea" id="RHEA-COMP:13887"/>
        <dbReference type="ChEBI" id="CHEBI:15378"/>
        <dbReference type="ChEBI" id="CHEBI:57783"/>
        <dbReference type="ChEBI" id="CHEBI:58349"/>
        <dbReference type="ChEBI" id="CHEBI:65315"/>
        <dbReference type="ChEBI" id="CHEBI:74443"/>
    </reaction>
</comment>
<feature type="binding site" evidence="14">
    <location>
        <begin position="17"/>
        <end position="19"/>
    </location>
    <ligand>
        <name>FMN</name>
        <dbReference type="ChEBI" id="CHEBI:58210"/>
    </ligand>
</feature>
<dbReference type="Proteomes" id="UP000177122">
    <property type="component" value="Unassembled WGS sequence"/>
</dbReference>
<organism evidence="16 17">
    <name type="scientific">Candidatus Lloydbacteria bacterium RIFCSPHIGHO2_01_FULL_49_22</name>
    <dbReference type="NCBI Taxonomy" id="1798658"/>
    <lineage>
        <taxon>Bacteria</taxon>
        <taxon>Candidatus Lloydiibacteriota</taxon>
    </lineage>
</organism>
<keyword evidence="14" id="KW-0547">Nucleotide-binding</keyword>
<evidence type="ECO:0000313" key="16">
    <source>
        <dbReference type="EMBL" id="OGZ05211.1"/>
    </source>
</evidence>
<feature type="binding site" evidence="14">
    <location>
        <begin position="229"/>
        <end position="230"/>
    </location>
    <ligand>
        <name>FMN</name>
        <dbReference type="ChEBI" id="CHEBI:58210"/>
    </ligand>
</feature>
<feature type="binding site" evidence="14">
    <location>
        <position position="171"/>
    </location>
    <ligand>
        <name>FMN</name>
        <dbReference type="ChEBI" id="CHEBI:58210"/>
    </ligand>
</feature>
<proteinExistence type="inferred from homology"/>
<evidence type="ECO:0000256" key="10">
    <source>
        <dbReference type="ARBA" id="ARBA00048205"/>
    </source>
</evidence>
<evidence type="ECO:0000256" key="13">
    <source>
        <dbReference type="PIRSR" id="PIRSR006621-1"/>
    </source>
</evidence>
<accession>A0A1G2CX43</accession>
<dbReference type="EC" id="1.3.1.-" evidence="12"/>
<dbReference type="AlphaFoldDB" id="A0A1G2CX43"/>
<keyword evidence="5 12" id="KW-0288">FMN</keyword>
<evidence type="ECO:0000313" key="17">
    <source>
        <dbReference type="Proteomes" id="UP000177122"/>
    </source>
</evidence>
<feature type="domain" description="DUS-like FMN-binding" evidence="15">
    <location>
        <begin position="15"/>
        <end position="305"/>
    </location>
</feature>
<feature type="active site" description="Proton donor" evidence="13">
    <location>
        <position position="103"/>
    </location>
</feature>
<dbReference type="PROSITE" id="PS01136">
    <property type="entry name" value="UPF0034"/>
    <property type="match status" value="1"/>
</dbReference>
<dbReference type="CDD" id="cd02801">
    <property type="entry name" value="DUS_like_FMN"/>
    <property type="match status" value="1"/>
</dbReference>
<evidence type="ECO:0000256" key="9">
    <source>
        <dbReference type="ARBA" id="ARBA00023002"/>
    </source>
</evidence>
<keyword evidence="7" id="KW-0521">NADP</keyword>
<evidence type="ECO:0000259" key="15">
    <source>
        <dbReference type="Pfam" id="PF01207"/>
    </source>
</evidence>
<evidence type="ECO:0000256" key="7">
    <source>
        <dbReference type="ARBA" id="ARBA00022857"/>
    </source>
</evidence>
<comment type="catalytic activity">
    <reaction evidence="11">
        <text>a 5,6-dihydrouridine in tRNA + NAD(+) = a uridine in tRNA + NADH + H(+)</text>
        <dbReference type="Rhea" id="RHEA:54452"/>
        <dbReference type="Rhea" id="RHEA-COMP:13339"/>
        <dbReference type="Rhea" id="RHEA-COMP:13887"/>
        <dbReference type="ChEBI" id="CHEBI:15378"/>
        <dbReference type="ChEBI" id="CHEBI:57540"/>
        <dbReference type="ChEBI" id="CHEBI:57945"/>
        <dbReference type="ChEBI" id="CHEBI:65315"/>
        <dbReference type="ChEBI" id="CHEBI:74443"/>
    </reaction>
</comment>
<dbReference type="GO" id="GO:0017150">
    <property type="term" value="F:tRNA dihydrouridine synthase activity"/>
    <property type="evidence" value="ECO:0007669"/>
    <property type="project" value="InterPro"/>
</dbReference>
<evidence type="ECO:0000256" key="14">
    <source>
        <dbReference type="PIRSR" id="PIRSR006621-2"/>
    </source>
</evidence>